<organism evidence="1 2">
    <name type="scientific">Lonepinella koalarum</name>
    <dbReference type="NCBI Taxonomy" id="53417"/>
    <lineage>
        <taxon>Bacteria</taxon>
        <taxon>Pseudomonadati</taxon>
        <taxon>Pseudomonadota</taxon>
        <taxon>Gammaproteobacteria</taxon>
        <taxon>Pasteurellales</taxon>
        <taxon>Pasteurellaceae</taxon>
        <taxon>Lonepinella</taxon>
    </lineage>
</organism>
<dbReference type="Pfam" id="PF13710">
    <property type="entry name" value="ACT_5"/>
    <property type="match status" value="1"/>
</dbReference>
<evidence type="ECO:0000313" key="2">
    <source>
        <dbReference type="Proteomes" id="UP000295496"/>
    </source>
</evidence>
<gene>
    <name evidence="1" type="ORF">EV692_0157</name>
</gene>
<dbReference type="Proteomes" id="UP000295496">
    <property type="component" value="Unassembled WGS sequence"/>
</dbReference>
<dbReference type="AlphaFoldDB" id="A0A4R1KZS4"/>
<dbReference type="EMBL" id="SMGJ01000001">
    <property type="protein sequence ID" value="TCK71102.1"/>
    <property type="molecule type" value="Genomic_DNA"/>
</dbReference>
<evidence type="ECO:0000313" key="1">
    <source>
        <dbReference type="EMBL" id="TCK71102.1"/>
    </source>
</evidence>
<sequence length="74" mass="8607">MLLHELTIVANHSPEVLERILRVIRLRGYTVTQLTMKLENGKVWLDIYTTSKREIHLLLNQLAKLHDVVDVSCD</sequence>
<protein>
    <submittedName>
        <fullName evidence="1">Acetolactate synthase small subunit</fullName>
    </submittedName>
</protein>
<dbReference type="Gene3D" id="3.30.70.260">
    <property type="match status" value="1"/>
</dbReference>
<dbReference type="OrthoDB" id="6198158at2"/>
<comment type="caution">
    <text evidence="1">The sequence shown here is derived from an EMBL/GenBank/DDBJ whole genome shotgun (WGS) entry which is preliminary data.</text>
</comment>
<dbReference type="SUPFAM" id="SSF55021">
    <property type="entry name" value="ACT-like"/>
    <property type="match status" value="1"/>
</dbReference>
<dbReference type="NCBIfam" id="NF008362">
    <property type="entry name" value="PRK11152.1"/>
    <property type="match status" value="1"/>
</dbReference>
<dbReference type="RefSeq" id="WP_132299585.1">
    <property type="nucleotide sequence ID" value="NZ_CP170642.1"/>
</dbReference>
<reference evidence="1 2" key="1">
    <citation type="submission" date="2019-03" db="EMBL/GenBank/DDBJ databases">
        <title>Genomic Encyclopedia of Type Strains, Phase IV (KMG-IV): sequencing the most valuable type-strain genomes for metagenomic binning, comparative biology and taxonomic classification.</title>
        <authorList>
            <person name="Goeker M."/>
        </authorList>
    </citation>
    <scope>NUCLEOTIDE SEQUENCE [LARGE SCALE GENOMIC DNA]</scope>
    <source>
        <strain evidence="1 2">DSM 10053</strain>
    </source>
</reference>
<accession>A0A4R1KZS4</accession>
<proteinExistence type="predicted"/>
<dbReference type="InterPro" id="IPR045865">
    <property type="entry name" value="ACT-like_dom_sf"/>
</dbReference>
<name>A0A4R1KZS4_9PAST</name>
<keyword evidence="2" id="KW-1185">Reference proteome</keyword>